<comment type="caution">
    <text evidence="10">The sequence shown here is derived from an EMBL/GenBank/DDBJ whole genome shotgun (WGS) entry which is preliminary data.</text>
</comment>
<dbReference type="HOGENOM" id="CLU_233073_0_0_9"/>
<dbReference type="eggNOG" id="COG5009">
    <property type="taxonomic scope" value="Bacteria"/>
</dbReference>
<keyword evidence="3" id="KW-0964">Secreted</keyword>
<dbReference type="InterPro" id="IPR013378">
    <property type="entry name" value="InlB-like_B-rpt"/>
</dbReference>
<evidence type="ECO:0000256" key="2">
    <source>
        <dbReference type="ARBA" id="ARBA00022512"/>
    </source>
</evidence>
<keyword evidence="4 8" id="KW-0732">Signal</keyword>
<feature type="region of interest" description="Disordered" evidence="6">
    <location>
        <begin position="561"/>
        <end position="584"/>
    </location>
</feature>
<gene>
    <name evidence="10" type="ORF">RUMLAC_02388</name>
</gene>
<evidence type="ECO:0000259" key="9">
    <source>
        <dbReference type="PROSITE" id="PS50847"/>
    </source>
</evidence>
<feature type="compositionally biased region" description="Polar residues" evidence="6">
    <location>
        <begin position="1997"/>
        <end position="2013"/>
    </location>
</feature>
<keyword evidence="5" id="KW-0572">Peptidoglycan-anchor</keyword>
<proteinExistence type="predicted"/>
<evidence type="ECO:0000256" key="7">
    <source>
        <dbReference type="SAM" id="Phobius"/>
    </source>
</evidence>
<keyword evidence="7" id="KW-0472">Membrane</keyword>
<protein>
    <submittedName>
        <fullName evidence="10">Repeat protein</fullName>
    </submittedName>
</protein>
<dbReference type="GeneID" id="77334680"/>
<dbReference type="InterPro" id="IPR019931">
    <property type="entry name" value="LPXTG_anchor"/>
</dbReference>
<dbReference type="RefSeq" id="WP_005612675.1">
    <property type="nucleotide sequence ID" value="NZ_CP102292.1"/>
</dbReference>
<dbReference type="Proteomes" id="UP000003254">
    <property type="component" value="Unassembled WGS sequence"/>
</dbReference>
<reference evidence="10 11" key="2">
    <citation type="submission" date="2008-08" db="EMBL/GenBank/DDBJ databases">
        <authorList>
            <person name="Fulton L."/>
            <person name="Clifton S."/>
            <person name="Fulton B."/>
            <person name="Xu J."/>
            <person name="Minx P."/>
            <person name="Pepin K.H."/>
            <person name="Johnson M."/>
            <person name="Bhonagiri V."/>
            <person name="Nash W.E."/>
            <person name="Mardis E.R."/>
            <person name="Wilson R.K."/>
        </authorList>
    </citation>
    <scope>NUCLEOTIDE SEQUENCE [LARGE SCALE GENOMIC DNA]</scope>
    <source>
        <strain evidence="10 11">ATCC 29176</strain>
    </source>
</reference>
<dbReference type="EMBL" id="ABOU02000050">
    <property type="protein sequence ID" value="EDY31744.1"/>
    <property type="molecule type" value="Genomic_DNA"/>
</dbReference>
<keyword evidence="7" id="KW-0812">Transmembrane</keyword>
<evidence type="ECO:0000256" key="6">
    <source>
        <dbReference type="SAM" id="MobiDB-lite"/>
    </source>
</evidence>
<dbReference type="Pfam" id="PF18889">
    <property type="entry name" value="Beta_helix_3"/>
    <property type="match status" value="5"/>
</dbReference>
<evidence type="ECO:0000256" key="5">
    <source>
        <dbReference type="ARBA" id="ARBA00023088"/>
    </source>
</evidence>
<name>B5CSD0_9FIRM</name>
<keyword evidence="7" id="KW-1133">Transmembrane helix</keyword>
<feature type="transmembrane region" description="Helical" evidence="7">
    <location>
        <begin position="2025"/>
        <end position="2045"/>
    </location>
</feature>
<keyword evidence="11" id="KW-1185">Reference proteome</keyword>
<dbReference type="eggNOG" id="COG3210">
    <property type="taxonomic scope" value="Bacteria"/>
</dbReference>
<dbReference type="GO" id="GO:0030313">
    <property type="term" value="C:cell envelope"/>
    <property type="evidence" value="ECO:0007669"/>
    <property type="project" value="UniProtKB-SubCell"/>
</dbReference>
<evidence type="ECO:0000256" key="8">
    <source>
        <dbReference type="SAM" id="SignalP"/>
    </source>
</evidence>
<feature type="signal peptide" evidence="8">
    <location>
        <begin position="1"/>
        <end position="29"/>
    </location>
</feature>
<comment type="subcellular location">
    <subcellularLocation>
        <location evidence="1">Cell envelope</location>
    </subcellularLocation>
</comment>
<evidence type="ECO:0000313" key="11">
    <source>
        <dbReference type="Proteomes" id="UP000003254"/>
    </source>
</evidence>
<evidence type="ECO:0000256" key="3">
    <source>
        <dbReference type="ARBA" id="ARBA00022525"/>
    </source>
</evidence>
<dbReference type="PROSITE" id="PS50847">
    <property type="entry name" value="GRAM_POS_ANCHORING"/>
    <property type="match status" value="1"/>
</dbReference>
<organism evidence="10 11">
    <name type="scientific">[Ruminococcus] lactaris ATCC 29176</name>
    <dbReference type="NCBI Taxonomy" id="471875"/>
    <lineage>
        <taxon>Bacteria</taxon>
        <taxon>Bacillati</taxon>
        <taxon>Bacillota</taxon>
        <taxon>Clostridia</taxon>
        <taxon>Lachnospirales</taxon>
        <taxon>Lachnospiraceae</taxon>
        <taxon>Mediterraneibacter</taxon>
    </lineage>
</organism>
<dbReference type="eggNOG" id="COG2247">
    <property type="taxonomic scope" value="Bacteria"/>
</dbReference>
<dbReference type="InterPro" id="IPR044060">
    <property type="entry name" value="Bacterial_rp_domain"/>
</dbReference>
<keyword evidence="2" id="KW-0134">Cell wall</keyword>
<evidence type="ECO:0000313" key="10">
    <source>
        <dbReference type="EMBL" id="EDY31744.1"/>
    </source>
</evidence>
<feature type="domain" description="Gram-positive cocci surface proteins LPxTG" evidence="9">
    <location>
        <begin position="2016"/>
        <end position="2054"/>
    </location>
</feature>
<feature type="compositionally biased region" description="Polar residues" evidence="6">
    <location>
        <begin position="566"/>
        <end position="579"/>
    </location>
</feature>
<accession>B5CSD0</accession>
<dbReference type="Pfam" id="PF09479">
    <property type="entry name" value="Flg_new"/>
    <property type="match status" value="1"/>
</dbReference>
<evidence type="ECO:0000256" key="1">
    <source>
        <dbReference type="ARBA" id="ARBA00004196"/>
    </source>
</evidence>
<reference evidence="10 11" key="1">
    <citation type="submission" date="2008-08" db="EMBL/GenBank/DDBJ databases">
        <title>Draft genome sequence of Ruminococcus lactaris ATCC 29176.</title>
        <authorList>
            <person name="Sudarsanam P."/>
            <person name="Ley R."/>
            <person name="Guruge J."/>
            <person name="Turnbaugh P.J."/>
            <person name="Mahowald M."/>
            <person name="Liep D."/>
            <person name="Gordon J."/>
        </authorList>
    </citation>
    <scope>NUCLEOTIDE SEQUENCE [LARGE SCALE GENOMIC DNA]</scope>
    <source>
        <strain evidence="10 11">ATCC 29176</strain>
    </source>
</reference>
<sequence>MKKRILSILLLCCMVLTMVLTMLPTTAFAAGELPDVKLSVPTTFDKTVDLTKQNKELKIKDSKTYLIKGSADPNWYFQYRIKIDGKNNTPHIFLDGVRLQAPKDGPAIELYGGASACLYFIGGDSELIGTENFAALQKNKTDGYLRVLVRTGTKFTCKGGTYGAGIGGSKVGIKKFSQGHGVNLHFGSLATDIYSGEISATSGPFAAGIGGGANGGVGEQIYVYSGKLTATSVSQGAGIGGGQGGPGRFIYIRGGTVVSSSRSAGAGIGSGDQDGLNEREDAHHIEISGGAVLAFSNYAGAGIGGGRDGSGCDISITGGVVQAQGYFGAGIGGGMNGDSWNILIKDTTLTALAFPLYPSSDYTELSASAVGRGSNRTHYMSAMKNQEDLLYEENIKIGASDGKSVRLSATGWQWHRSQGPYEMDWGTTTELLIPNENGRVDLQRLSLPYAYNYGRVISKLELRCVESTCSHEFGWANRDGCHIWACKNCGARDPAAEMSKQNGKHIPGDWSNQEQFCTVCGHVLERDTKAPVMETLTDGESYTVEDTLDGKPGAYTFTVSDPAASGETSSGVKSVTINGVPQDGPTYRLPAPDGGNNDAGAEYTVVATDNAGNETTATVRTYRRHHEHSYSDWSKDGTSHWHECTDYDCPNRNKSIKDKAAHDYTDDADTICNVCGYERTVTPPAPAEYTITVTSGGNGTASTSHAKAVAGTEITLTATPNTGYHFKEWEVMSGGVTIKDDKFLMPGSNVEVKAIFEDMSKEQFTLAPGGTYYFDLSGESIPGTANDALPDSTMHYVPFTYAGTVDAYKLTSEMATTEEYAQQNEYAHSLFVADYAVTHAVSWDKLHAEGLIFGKGYAAGSVEYTMRAPSGGSAATSNYSLGTPQSNEWDRILDKNGGYIKNWGKMESWGQDTSPYTLSNRVVRGYHSPRKFADANTTLDFPYFGFRPVLEVLNPDTLGTDGLKAVTLDLGGGKLGGSPDTIQIIVKTGESFTAPASDGLTRPDGNTGSYFKWRDSNGKLYAPGDNVPADVTRLTAQFDSDTYTVTIITEGGGTASASYAKAVFGTEIILTATPDTGYHFKMWQVESPAGLVITNGRFTMPDNNVEVKAIFKDISKEQFTLAPGGTYYFDLSGESIPGTANDALPDSTMHYVPFTYAGTVDAYKLTSEMATTEEYAQQNEYAHSLFVADYAVTHAVSWDKLHAEGLIFGKGYAAGSVEYTMRAPSGGSAATSNYSLGTPQSNEWDRILDKNGGYIKNWGKMESWGQDTSPYTLSNRVVRGYHSPRKFADANTTLDFPYFGFRPVLEVLNPDTLGTDGLKAVTLDLGGGKLGGSPDTIQIIVKTGESFTAPASDGLTRPDGNTGSYFKWLGSDGNLYAPGDNVPAVVTRLTAQFDSSSHSVTITFNGNGGTGTMDSVTVKAGANYTLPACGFTEPEGKQFKGWSTSADGSVISGTTYEVSSDTTFYAIWESKEYSIIVTDGKATIGAGSEISKAAQGTTITLTANAAPDGKVFDKWVVESGSATLEDANSETTTFIMPDSEVSVKATYKNAPVTTYSLTTQVNGGHGTISASKTGLTEGSTETVTFTPDDGYEIDLVTVNGVVTDVLSNILNVTMDADKTVIVTYKAIPHTHTYDQEIQKPETLKSAADCTNDAVYFKSCSCGEISTTETFTAAGTQLGHAWASDWSKDTDNHWKECSRCHEKKDEAAHDYGSDNICDTCGYDKTVPHTHNLTLVPAKAPTCTEKGNTAYYTCDGCDKWFEDATGASEITDKTSVILAATGHSVSDWKSDHTDHWKECTVVGCGVIIEDSKAAHTAGEWIIDTPATATTSGSKHKECTVCGYMMATETIPATGGGEHTHSYGSDWKYDADNHWHECSCGDKADKAAHTAGEWIIDTPATATTSGSKHKECTVCSYTMTTETIPATGGGEHTHSYGSDWKYDADNHWHECSCGDKADKAAHDFKWVVDKEATATQKGSKHEECKVCGYKKAAVEILATGSTTKPTDPTQTNSNTGAEGPKTGDNSNMILWIALLFISGGAVIGITVYSKKKKENAE</sequence>
<feature type="region of interest" description="Disordered" evidence="6">
    <location>
        <begin position="1997"/>
        <end position="2019"/>
    </location>
</feature>
<dbReference type="InterPro" id="IPR042229">
    <property type="entry name" value="Listeria/Bacterioides_rpt_sf"/>
</dbReference>
<feature type="chain" id="PRO_5002828811" evidence="8">
    <location>
        <begin position="30"/>
        <end position="2054"/>
    </location>
</feature>
<dbReference type="Pfam" id="PF18998">
    <property type="entry name" value="Flg_new_2"/>
    <property type="match status" value="4"/>
</dbReference>
<evidence type="ECO:0000256" key="4">
    <source>
        <dbReference type="ARBA" id="ARBA00022729"/>
    </source>
</evidence>
<dbReference type="Gene3D" id="2.60.40.4270">
    <property type="entry name" value="Listeria-Bacteroides repeat domain"/>
    <property type="match status" value="1"/>
</dbReference>